<dbReference type="FunFam" id="1.10.1200.10:FF:000008">
    <property type="entry name" value="Acyl carrier protein"/>
    <property type="match status" value="1"/>
</dbReference>
<evidence type="ECO:0000256" key="8">
    <source>
        <dbReference type="ARBA" id="ARBA00022832"/>
    </source>
</evidence>
<dbReference type="NCBIfam" id="NF002148">
    <property type="entry name" value="PRK00982.1-2"/>
    <property type="match status" value="1"/>
</dbReference>
<keyword evidence="12" id="KW-0496">Mitochondrion</keyword>
<dbReference type="GO" id="GO:0000035">
    <property type="term" value="F:acyl binding"/>
    <property type="evidence" value="ECO:0007669"/>
    <property type="project" value="TreeGrafter"/>
</dbReference>
<feature type="domain" description="Carrier" evidence="15">
    <location>
        <begin position="77"/>
        <end position="152"/>
    </location>
</feature>
<dbReference type="PANTHER" id="PTHR20863">
    <property type="entry name" value="ACYL CARRIER PROTEIN"/>
    <property type="match status" value="1"/>
</dbReference>
<dbReference type="InterPro" id="IPR009081">
    <property type="entry name" value="PP-bd_ACP"/>
</dbReference>
<dbReference type="Pfam" id="PF00550">
    <property type="entry name" value="PP-binding"/>
    <property type="match status" value="1"/>
</dbReference>
<dbReference type="PROSITE" id="PS50075">
    <property type="entry name" value="CARRIER"/>
    <property type="match status" value="1"/>
</dbReference>
<dbReference type="GO" id="GO:0000036">
    <property type="term" value="F:acyl carrier activity"/>
    <property type="evidence" value="ECO:0007669"/>
    <property type="project" value="TreeGrafter"/>
</dbReference>
<dbReference type="EMBL" id="OY660879">
    <property type="protein sequence ID" value="CAJ1076434.1"/>
    <property type="molecule type" value="Genomic_DNA"/>
</dbReference>
<keyword evidence="13 14" id="KW-0275">Fatty acid biosynthesis</keyword>
<dbReference type="NCBIfam" id="TIGR00517">
    <property type="entry name" value="acyl_carrier"/>
    <property type="match status" value="1"/>
</dbReference>
<gene>
    <name evidence="16" type="ORF">XNOV1_A020321</name>
</gene>
<keyword evidence="9" id="KW-0809">Transit peptide</keyword>
<proteinExistence type="inferred from homology"/>
<reference evidence="16" key="1">
    <citation type="submission" date="2023-08" db="EMBL/GenBank/DDBJ databases">
        <authorList>
            <person name="Alioto T."/>
            <person name="Alioto T."/>
            <person name="Gomez Garrido J."/>
        </authorList>
    </citation>
    <scope>NUCLEOTIDE SEQUENCE</scope>
</reference>
<evidence type="ECO:0000256" key="11">
    <source>
        <dbReference type="ARBA" id="ARBA00023098"/>
    </source>
</evidence>
<keyword evidence="17" id="KW-1185">Reference proteome</keyword>
<evidence type="ECO:0000256" key="12">
    <source>
        <dbReference type="ARBA" id="ARBA00023128"/>
    </source>
</evidence>
<evidence type="ECO:0000256" key="2">
    <source>
        <dbReference type="ARBA" id="ARBA00010930"/>
    </source>
</evidence>
<keyword evidence="8" id="KW-0276">Fatty acid metabolism</keyword>
<evidence type="ECO:0000313" key="17">
    <source>
        <dbReference type="Proteomes" id="UP001178508"/>
    </source>
</evidence>
<evidence type="ECO:0000256" key="14">
    <source>
        <dbReference type="RuleBase" id="RU000722"/>
    </source>
</evidence>
<dbReference type="Proteomes" id="UP001178508">
    <property type="component" value="Chromosome 16"/>
</dbReference>
<keyword evidence="6" id="KW-0597">Phosphoprotein</keyword>
<dbReference type="InterPro" id="IPR006162">
    <property type="entry name" value="Ppantetheine_attach_site"/>
</dbReference>
<evidence type="ECO:0000256" key="5">
    <source>
        <dbReference type="ARBA" id="ARBA00022516"/>
    </source>
</evidence>
<dbReference type="Gene3D" id="1.10.1200.10">
    <property type="entry name" value="ACP-like"/>
    <property type="match status" value="1"/>
</dbReference>
<comment type="subcellular location">
    <subcellularLocation>
        <location evidence="1">Mitochondrion</location>
    </subcellularLocation>
</comment>
<evidence type="ECO:0000313" key="16">
    <source>
        <dbReference type="EMBL" id="CAJ1076434.1"/>
    </source>
</evidence>
<keyword evidence="4 14" id="KW-0596">Phosphopantetheine</keyword>
<evidence type="ECO:0000256" key="9">
    <source>
        <dbReference type="ARBA" id="ARBA00022946"/>
    </source>
</evidence>
<organism evidence="16 17">
    <name type="scientific">Xyrichtys novacula</name>
    <name type="common">Pearly razorfish</name>
    <name type="synonym">Hemipteronotus novacula</name>
    <dbReference type="NCBI Taxonomy" id="13765"/>
    <lineage>
        <taxon>Eukaryota</taxon>
        <taxon>Metazoa</taxon>
        <taxon>Chordata</taxon>
        <taxon>Craniata</taxon>
        <taxon>Vertebrata</taxon>
        <taxon>Euteleostomi</taxon>
        <taxon>Actinopterygii</taxon>
        <taxon>Neopterygii</taxon>
        <taxon>Teleostei</taxon>
        <taxon>Neoteleostei</taxon>
        <taxon>Acanthomorphata</taxon>
        <taxon>Eupercaria</taxon>
        <taxon>Labriformes</taxon>
        <taxon>Labridae</taxon>
        <taxon>Xyrichtys</taxon>
    </lineage>
</organism>
<dbReference type="PROSITE" id="PS00012">
    <property type="entry name" value="PHOSPHOPANTETHEINE"/>
    <property type="match status" value="1"/>
</dbReference>
<dbReference type="InterPro" id="IPR036736">
    <property type="entry name" value="ACP-like_sf"/>
</dbReference>
<keyword evidence="11" id="KW-0443">Lipid metabolism</keyword>
<keyword evidence="3" id="KW-0813">Transport</keyword>
<evidence type="ECO:0000256" key="10">
    <source>
        <dbReference type="ARBA" id="ARBA00022982"/>
    </source>
</evidence>
<comment type="function">
    <text evidence="14">Carrier of the growing fatty acid chain in fatty acid biosynthesis.</text>
</comment>
<protein>
    <recommendedName>
        <fullName evidence="14">Acyl carrier protein</fullName>
    </recommendedName>
</protein>
<evidence type="ECO:0000256" key="6">
    <source>
        <dbReference type="ARBA" id="ARBA00022553"/>
    </source>
</evidence>
<evidence type="ECO:0000256" key="1">
    <source>
        <dbReference type="ARBA" id="ARBA00004173"/>
    </source>
</evidence>
<evidence type="ECO:0000256" key="4">
    <source>
        <dbReference type="ARBA" id="ARBA00022450"/>
    </source>
</evidence>
<dbReference type="PANTHER" id="PTHR20863:SF28">
    <property type="entry name" value="ACYL CARRIER PROTEIN, MITOCHONDRIAL"/>
    <property type="match status" value="1"/>
</dbReference>
<dbReference type="SUPFAM" id="SSF47336">
    <property type="entry name" value="ACP-like"/>
    <property type="match status" value="1"/>
</dbReference>
<accession>A0AAV1GV23</accession>
<dbReference type="GO" id="GO:0045271">
    <property type="term" value="C:respiratory chain complex I"/>
    <property type="evidence" value="ECO:0007669"/>
    <property type="project" value="UniProtKB-ARBA"/>
</dbReference>
<keyword evidence="5 14" id="KW-0444">Lipid biosynthesis</keyword>
<dbReference type="AlphaFoldDB" id="A0AAV1GV23"/>
<evidence type="ECO:0000256" key="13">
    <source>
        <dbReference type="ARBA" id="ARBA00023160"/>
    </source>
</evidence>
<dbReference type="HAMAP" id="MF_01217">
    <property type="entry name" value="Acyl_carrier"/>
    <property type="match status" value="1"/>
</dbReference>
<evidence type="ECO:0000256" key="3">
    <source>
        <dbReference type="ARBA" id="ARBA00022448"/>
    </source>
</evidence>
<comment type="similarity">
    <text evidence="2">Belongs to the acyl carrier protein (ACP) family.</text>
</comment>
<evidence type="ECO:0000256" key="7">
    <source>
        <dbReference type="ARBA" id="ARBA00022660"/>
    </source>
</evidence>
<evidence type="ECO:0000259" key="15">
    <source>
        <dbReference type="PROSITE" id="PS50075"/>
    </source>
</evidence>
<name>A0AAV1GV23_XYRNO</name>
<dbReference type="InterPro" id="IPR003231">
    <property type="entry name" value="ACP"/>
</dbReference>
<dbReference type="GO" id="GO:0031966">
    <property type="term" value="C:mitochondrial membrane"/>
    <property type="evidence" value="ECO:0007669"/>
    <property type="project" value="UniProtKB-ARBA"/>
</dbReference>
<keyword evidence="10" id="KW-0249">Electron transport</keyword>
<keyword evidence="7" id="KW-0679">Respiratory chain</keyword>
<sequence>MASRALLQCVRSLARPSLRLSSFTLAVRPAVAPAAVIHRPLSFAVDSRRTRRIGQSPIPVVGVLCRQYGDLPPLTLDTIKDRVMYVLKLYDKINPDKLGVSSHFMKDLGLDSLDQVEIIMAMEDEFGFEIPDAEAEKLMTPEEIVQYIADKKDVYE</sequence>